<reference evidence="3 4" key="1">
    <citation type="submission" date="2019-01" db="EMBL/GenBank/DDBJ databases">
        <title>Nuclear Genome Assembly of the Microalgal Biofuel strain Nannochloropsis salina CCMP1776.</title>
        <authorList>
            <person name="Hovde B."/>
        </authorList>
    </citation>
    <scope>NUCLEOTIDE SEQUENCE [LARGE SCALE GENOMIC DNA]</scope>
    <source>
        <strain evidence="3 4">CCMP1776</strain>
    </source>
</reference>
<evidence type="ECO:0000256" key="1">
    <source>
        <dbReference type="SAM" id="MobiDB-lite"/>
    </source>
</evidence>
<evidence type="ECO:0000313" key="3">
    <source>
        <dbReference type="EMBL" id="TFJ88378.1"/>
    </source>
</evidence>
<dbReference type="OrthoDB" id="160374at2759"/>
<accession>A0A4D9DHM6</accession>
<dbReference type="InterPro" id="IPR018849">
    <property type="entry name" value="Urb2/Npa2_C"/>
</dbReference>
<dbReference type="InterPro" id="IPR052609">
    <property type="entry name" value="Ribosome_Biogenesis_Reg"/>
</dbReference>
<organism evidence="3 4">
    <name type="scientific">Nannochloropsis salina CCMP1776</name>
    <dbReference type="NCBI Taxonomy" id="1027361"/>
    <lineage>
        <taxon>Eukaryota</taxon>
        <taxon>Sar</taxon>
        <taxon>Stramenopiles</taxon>
        <taxon>Ochrophyta</taxon>
        <taxon>Eustigmatophyceae</taxon>
        <taxon>Eustigmatales</taxon>
        <taxon>Monodopsidaceae</taxon>
        <taxon>Microchloropsis</taxon>
        <taxon>Microchloropsis salina</taxon>
    </lineage>
</organism>
<feature type="compositionally biased region" description="Basic and acidic residues" evidence="1">
    <location>
        <begin position="829"/>
        <end position="842"/>
    </location>
</feature>
<evidence type="ECO:0000313" key="4">
    <source>
        <dbReference type="Proteomes" id="UP000355283"/>
    </source>
</evidence>
<sequence length="1767" mass="191152">MLAVGSHGDEHAAGLVLQWAVAMLTGRNRQKRSLAPQSQTPDSPTGIESDERVWRLCANAVSLPVSKSITTTLSQHASLGLLQAAVTTVFRPSTPSSAAVAAVSLISALLGQGLPQVPADKVLELAADIVENLCLIYQRQQLQHHAQDNKSRLEQFSVANDLMSARNALCVVVLQYLVAVQRQQASQRKAFQILVGRMVQPLLTLHSRLRGASRGGIRKSEDKGQNDVRKGGFSLRQAIDAVLGELLFHREHVEALRVLLGSRITTKAGANTAGGSKKRQRGSSPASAGGEEGGNEETSAWMCQGAAAAGSWTAYQGIFLQALHRWANEEEDESLKKSIVHSFEHLFRLFVWRLVAVNALSATAATQLSEADGGAGTDGGTETKGMNAVASILGSKRKEQVVASAATSSPLVSRPSFMFGVKLWLVLVPMASPTTSELPHATSIREAGRSEEALSPETRCYRLVAGRRVLEAMLALNVYHYEADCSPDGQFQILKSMFSALLGLGEGHGESKDRKVESAGNGVMVNMLVENLRCLATMLRIDHRLAEGQLSELVSLLTRLYAVASTSAVSVDRRKMSDEVMGGSEADEHGSLPVEGRMVGEAEQGTVSARNALRQVCVRVIIETIGTYTRLRNVDLLVQAVFSMEVAQDMAVTALISCPEVASAVGSALRESPPPQLIPLWDLISERSAPFPASVLNYDSELERKTAAAGEGKAAPEIAVSLRLGRPGVRSKLLGLLLENMQVSAANAFALKGRINGILAHLRRLVLDELREATPGETSPGTLRGKGRRGPRDSDEIPSPSTVRVALTLYTHLMELDLSCDFWVESSDDTSRSSSSDRDTEPSSRTFSTHGSFVKAVVKHISSLVGCRRAVDTLVLSRLYQLLVEKGGPPNGWGRESALPLGEHVEDKEERDLVACLFQAQPGKGDQTIGDDGNAGNRDGWQCNLAILGPSLPLWAWYCGKEHLDTFWHSIFSDSYIATRNLTSCHSRPSIRLLTDAGFYEISPLACRCIPAWSFNVWESLASMRSGSTPKKGLQQLKGWMERGDVASLAMATEYACFLSAPTSVGKTKRATRPMEKERNPFVNEWVKYTQDDSNESLARALHLCRLLNSLPSEYLPSEQAPLRFLFSLFISCGITRNPTSAGRHILALALATSATQALQSSAQQIFSLINNSTHIFEQWFLPVVLSRSAPSLSSSSVPSSAGDGVGLSLLTNYIASLLLRPSNVPKEGGMHVNGAKGQGQEKAMTRLVSCLLKDKLLPLLEKHPGSNRSDDDSDLAHVLRLVQALLAPYLSKEGMDASMEGMDGREDILNLAASRLGPAAARHLPFPGSSEAFLVLADLMKLVGQNTSEGDALTPAGARRQGSFKLPSHTVLQVLKPGKTGNACTRASSLKFVAAYLQYGMREEDFAQEGAILEAMVDFAMHVPSASKTPATAFEARQAHFLAIAIENARGGSSVQGQALHRLIDCMYAAQEVFLSRPAGRSRAAATDTLRRACCFFERLVEAVDSRESPAAEEIRLVAQDFLGLVSSLVTVLMTRLLDREAPPASNLLSQSELDACLSKVLGVLRLFVRKRWLFPSGSGMRVEDVGRILAPVSALIPVMHRVGGKTREPLDEAPPAEGPFAGICSLLSTLLKLHPRLVSQSAPPFFLVARALFRLLVVKKTPGNGPYGELGAVKAWVRLIEHIAGQATLLRKHLMMLLVDYLSVYPYLGVEAKEVLQTGAFALIDALNSSEVQHMNAALLDPAGQALLKKLYSEYQQQYKFRGKV</sequence>
<feature type="region of interest" description="Disordered" evidence="1">
    <location>
        <begin position="269"/>
        <end position="297"/>
    </location>
</feature>
<feature type="region of interest" description="Disordered" evidence="1">
    <location>
        <begin position="828"/>
        <end position="847"/>
    </location>
</feature>
<dbReference type="GO" id="GO:0042254">
    <property type="term" value="P:ribosome biogenesis"/>
    <property type="evidence" value="ECO:0007669"/>
    <property type="project" value="TreeGrafter"/>
</dbReference>
<dbReference type="PANTHER" id="PTHR15682">
    <property type="entry name" value="UNHEALTHY RIBOSOME BIOGENESIS PROTEIN 2 HOMOLOG"/>
    <property type="match status" value="1"/>
</dbReference>
<dbReference type="Proteomes" id="UP000355283">
    <property type="component" value="Unassembled WGS sequence"/>
</dbReference>
<proteinExistence type="predicted"/>
<feature type="region of interest" description="Disordered" evidence="1">
    <location>
        <begin position="773"/>
        <end position="799"/>
    </location>
</feature>
<protein>
    <recommendedName>
        <fullName evidence="2">Nucleolar 27S pre-rRNA processing Urb2/Npa2 C-terminal domain-containing protein</fullName>
    </recommendedName>
</protein>
<dbReference type="EMBL" id="SDOX01000002">
    <property type="protein sequence ID" value="TFJ88378.1"/>
    <property type="molecule type" value="Genomic_DNA"/>
</dbReference>
<dbReference type="PANTHER" id="PTHR15682:SF2">
    <property type="entry name" value="UNHEALTHY RIBOSOME BIOGENESIS PROTEIN 2 HOMOLOG"/>
    <property type="match status" value="1"/>
</dbReference>
<gene>
    <name evidence="3" type="ORF">NSK_000727</name>
</gene>
<keyword evidence="4" id="KW-1185">Reference proteome</keyword>
<name>A0A4D9DHM6_9STRA</name>
<feature type="domain" description="Nucleolar 27S pre-rRNA processing Urb2/Npa2 C-terminal" evidence="2">
    <location>
        <begin position="1586"/>
        <end position="1766"/>
    </location>
</feature>
<dbReference type="GO" id="GO:0005730">
    <property type="term" value="C:nucleolus"/>
    <property type="evidence" value="ECO:0007669"/>
    <property type="project" value="TreeGrafter"/>
</dbReference>
<dbReference type="Pfam" id="PF10441">
    <property type="entry name" value="Urb2"/>
    <property type="match status" value="1"/>
</dbReference>
<evidence type="ECO:0000259" key="2">
    <source>
        <dbReference type="Pfam" id="PF10441"/>
    </source>
</evidence>
<comment type="caution">
    <text evidence="3">The sequence shown here is derived from an EMBL/GenBank/DDBJ whole genome shotgun (WGS) entry which is preliminary data.</text>
</comment>